<feature type="domain" description="Transglutaminase-like" evidence="1">
    <location>
        <begin position="20"/>
        <end position="83"/>
    </location>
</feature>
<dbReference type="PANTHER" id="PTHR38339:SF1">
    <property type="entry name" value="TRANSGLUTAMINASE-LIKE DOMAIN-CONTAINING PROTEIN"/>
    <property type="match status" value="1"/>
</dbReference>
<dbReference type="InterPro" id="IPR038765">
    <property type="entry name" value="Papain-like_cys_pep_sf"/>
</dbReference>
<gene>
    <name evidence="2" type="ORF">NCTC12993_00044</name>
</gene>
<evidence type="ECO:0000313" key="3">
    <source>
        <dbReference type="Proteomes" id="UP000401081"/>
    </source>
</evidence>
<reference evidence="2 3" key="1">
    <citation type="submission" date="2019-03" db="EMBL/GenBank/DDBJ databases">
        <authorList>
            <consortium name="Pathogen Informatics"/>
        </authorList>
    </citation>
    <scope>NUCLEOTIDE SEQUENCE [LARGE SCALE GENOMIC DNA]</scope>
    <source>
        <strain evidence="2 3">NCTC12993</strain>
    </source>
</reference>
<evidence type="ECO:0000313" key="2">
    <source>
        <dbReference type="EMBL" id="VFS54834.1"/>
    </source>
</evidence>
<organism evidence="2 3">
    <name type="scientific">Kluyvera cryocrescens</name>
    <name type="common">Kluyvera citrophila</name>
    <dbReference type="NCBI Taxonomy" id="580"/>
    <lineage>
        <taxon>Bacteria</taxon>
        <taxon>Pseudomonadati</taxon>
        <taxon>Pseudomonadota</taxon>
        <taxon>Gammaproteobacteria</taxon>
        <taxon>Enterobacterales</taxon>
        <taxon>Enterobacteriaceae</taxon>
        <taxon>Kluyvera</taxon>
    </lineage>
</organism>
<keyword evidence="3" id="KW-1185">Reference proteome</keyword>
<name>A0A485A251_KLUCR</name>
<accession>A0A485A251</accession>
<dbReference type="PANTHER" id="PTHR38339">
    <property type="entry name" value="TRANSGLUTAMINASE DOMAIN PROTEIN"/>
    <property type="match status" value="1"/>
</dbReference>
<dbReference type="EMBL" id="CAADJD010000001">
    <property type="protein sequence ID" value="VFS54834.1"/>
    <property type="molecule type" value="Genomic_DNA"/>
</dbReference>
<evidence type="ECO:0000259" key="1">
    <source>
        <dbReference type="SMART" id="SM00460"/>
    </source>
</evidence>
<dbReference type="Gene3D" id="3.10.620.30">
    <property type="match status" value="1"/>
</dbReference>
<proteinExistence type="predicted"/>
<dbReference type="SMART" id="SM00460">
    <property type="entry name" value="TGc"/>
    <property type="match status" value="1"/>
</dbReference>
<sequence length="108" mass="11426">MHRDDAVIGCGTGDVGEILKTGKLGGKCTDINSVFVALCRAVGIPAREMFGIRLGASRKLDKYSKKAFAALMRRAWRKLAAASTAARCSGLPVSAGCRPTRRTSPKCA</sequence>
<dbReference type="Pfam" id="PF01841">
    <property type="entry name" value="Transglut_core"/>
    <property type="match status" value="1"/>
</dbReference>
<dbReference type="AlphaFoldDB" id="A0A485A251"/>
<protein>
    <submittedName>
        <fullName evidence="2">Transglutaminase-like superfamily</fullName>
    </submittedName>
</protein>
<dbReference type="Proteomes" id="UP000401081">
    <property type="component" value="Unassembled WGS sequence"/>
</dbReference>
<dbReference type="InterPro" id="IPR002931">
    <property type="entry name" value="Transglutaminase-like"/>
</dbReference>
<dbReference type="SUPFAM" id="SSF54001">
    <property type="entry name" value="Cysteine proteinases"/>
    <property type="match status" value="1"/>
</dbReference>